<name>A0AAV7L0Q2_PLEWA</name>
<dbReference type="Proteomes" id="UP001066276">
    <property type="component" value="Chromosome 12"/>
</dbReference>
<proteinExistence type="predicted"/>
<organism evidence="1 2">
    <name type="scientific">Pleurodeles waltl</name>
    <name type="common">Iberian ribbed newt</name>
    <dbReference type="NCBI Taxonomy" id="8319"/>
    <lineage>
        <taxon>Eukaryota</taxon>
        <taxon>Metazoa</taxon>
        <taxon>Chordata</taxon>
        <taxon>Craniata</taxon>
        <taxon>Vertebrata</taxon>
        <taxon>Euteleostomi</taxon>
        <taxon>Amphibia</taxon>
        <taxon>Batrachia</taxon>
        <taxon>Caudata</taxon>
        <taxon>Salamandroidea</taxon>
        <taxon>Salamandridae</taxon>
        <taxon>Pleurodelinae</taxon>
        <taxon>Pleurodeles</taxon>
    </lineage>
</organism>
<evidence type="ECO:0000313" key="2">
    <source>
        <dbReference type="Proteomes" id="UP001066276"/>
    </source>
</evidence>
<comment type="caution">
    <text evidence="1">The sequence shown here is derived from an EMBL/GenBank/DDBJ whole genome shotgun (WGS) entry which is preliminary data.</text>
</comment>
<dbReference type="AlphaFoldDB" id="A0AAV7L0Q2"/>
<dbReference type="EMBL" id="JANPWB010000016">
    <property type="protein sequence ID" value="KAJ1084025.1"/>
    <property type="molecule type" value="Genomic_DNA"/>
</dbReference>
<evidence type="ECO:0000313" key="1">
    <source>
        <dbReference type="EMBL" id="KAJ1084025.1"/>
    </source>
</evidence>
<protein>
    <submittedName>
        <fullName evidence="1">Uncharacterized protein</fullName>
    </submittedName>
</protein>
<gene>
    <name evidence="1" type="ORF">NDU88_004180</name>
</gene>
<keyword evidence="2" id="KW-1185">Reference proteome</keyword>
<accession>A0AAV7L0Q2</accession>
<reference evidence="1" key="1">
    <citation type="journal article" date="2022" name="bioRxiv">
        <title>Sequencing and chromosome-scale assembly of the giantPleurodeles waltlgenome.</title>
        <authorList>
            <person name="Brown T."/>
            <person name="Elewa A."/>
            <person name="Iarovenko S."/>
            <person name="Subramanian E."/>
            <person name="Araus A.J."/>
            <person name="Petzold A."/>
            <person name="Susuki M."/>
            <person name="Suzuki K.-i.T."/>
            <person name="Hayashi T."/>
            <person name="Toyoda A."/>
            <person name="Oliveira C."/>
            <person name="Osipova E."/>
            <person name="Leigh N.D."/>
            <person name="Simon A."/>
            <person name="Yun M.H."/>
        </authorList>
    </citation>
    <scope>NUCLEOTIDE SEQUENCE</scope>
    <source>
        <strain evidence="1">20211129_DDA</strain>
        <tissue evidence="1">Liver</tissue>
    </source>
</reference>
<sequence>MWHPDGGAALQQLSTECCISRILGEGQHERDILMKGRPQDETRWHEAPLEGQRRLAGDRPEPDRYRVILVLRTDSLERRAEELGRDHVGRWPAVACGAGSSGGAAVLCGAVCAVAAGPAHGDGLAARLPYNRCCPGGGVDTAGE</sequence>